<dbReference type="InterPro" id="IPR043504">
    <property type="entry name" value="Peptidase_S1_PA_chymotrypsin"/>
</dbReference>
<reference evidence="8 9" key="1">
    <citation type="submission" date="2019-09" db="EMBL/GenBank/DDBJ databases">
        <authorList>
            <person name="Valk L.C."/>
        </authorList>
    </citation>
    <scope>NUCLEOTIDE SEQUENCE [LARGE SCALE GENOMIC DNA]</scope>
    <source>
        <strain evidence="8">GalUA</strain>
    </source>
</reference>
<evidence type="ECO:0000259" key="7">
    <source>
        <dbReference type="SMART" id="SM00228"/>
    </source>
</evidence>
<dbReference type="AlphaFoldDB" id="A0A7V7UAM6"/>
<keyword evidence="2 8" id="KW-0645">Protease</keyword>
<dbReference type="SUPFAM" id="SSF50494">
    <property type="entry name" value="Trypsin-like serine proteases"/>
    <property type="match status" value="1"/>
</dbReference>
<dbReference type="InterPro" id="IPR001940">
    <property type="entry name" value="Peptidase_S1C"/>
</dbReference>
<keyword evidence="6" id="KW-0812">Transmembrane</keyword>
<comment type="caution">
    <text evidence="8">The sequence shown here is derived from an EMBL/GenBank/DDBJ whole genome shotgun (WGS) entry which is preliminary data.</text>
</comment>
<feature type="compositionally biased region" description="Polar residues" evidence="5">
    <location>
        <begin position="85"/>
        <end position="100"/>
    </location>
</feature>
<protein>
    <submittedName>
        <fullName evidence="8">Serine protease</fullName>
    </submittedName>
</protein>
<dbReference type="Gene3D" id="2.40.10.10">
    <property type="entry name" value="Trypsin-like serine proteases"/>
    <property type="match status" value="2"/>
</dbReference>
<feature type="domain" description="PDZ" evidence="7">
    <location>
        <begin position="339"/>
        <end position="419"/>
    </location>
</feature>
<feature type="transmembrane region" description="Helical" evidence="6">
    <location>
        <begin position="28"/>
        <end position="52"/>
    </location>
</feature>
<feature type="region of interest" description="Disordered" evidence="5">
    <location>
        <begin position="67"/>
        <end position="100"/>
    </location>
</feature>
<dbReference type="PANTHER" id="PTHR22939">
    <property type="entry name" value="SERINE PROTEASE FAMILY S1C HTRA-RELATED"/>
    <property type="match status" value="1"/>
</dbReference>
<organism evidence="8 9">
    <name type="scientific">Candidatus Galacturonatibacter soehngenii</name>
    <dbReference type="NCBI Taxonomy" id="2307010"/>
    <lineage>
        <taxon>Bacteria</taxon>
        <taxon>Bacillati</taxon>
        <taxon>Bacillota</taxon>
        <taxon>Clostridia</taxon>
        <taxon>Lachnospirales</taxon>
        <taxon>Lachnospiraceae</taxon>
        <taxon>Candidatus Galacturonatibacter</taxon>
    </lineage>
</organism>
<evidence type="ECO:0000256" key="6">
    <source>
        <dbReference type="SAM" id="Phobius"/>
    </source>
</evidence>
<dbReference type="OrthoDB" id="1765023at2"/>
<evidence type="ECO:0000256" key="3">
    <source>
        <dbReference type="ARBA" id="ARBA00022801"/>
    </source>
</evidence>
<gene>
    <name evidence="8" type="ORF">F7O84_16305</name>
</gene>
<keyword evidence="6" id="KW-0472">Membrane</keyword>
<evidence type="ECO:0000256" key="1">
    <source>
        <dbReference type="ARBA" id="ARBA00010541"/>
    </source>
</evidence>
<accession>A0A7V7UAM6</accession>
<evidence type="ECO:0000256" key="4">
    <source>
        <dbReference type="SAM" id="Coils"/>
    </source>
</evidence>
<dbReference type="Pfam" id="PF13180">
    <property type="entry name" value="PDZ_2"/>
    <property type="match status" value="1"/>
</dbReference>
<dbReference type="GO" id="GO:0004252">
    <property type="term" value="F:serine-type endopeptidase activity"/>
    <property type="evidence" value="ECO:0007669"/>
    <property type="project" value="InterPro"/>
</dbReference>
<proteinExistence type="inferred from homology"/>
<dbReference type="InterPro" id="IPR009003">
    <property type="entry name" value="Peptidase_S1_PA"/>
</dbReference>
<feature type="coiled-coil region" evidence="4">
    <location>
        <begin position="108"/>
        <end position="135"/>
    </location>
</feature>
<reference evidence="8 9" key="2">
    <citation type="submission" date="2020-02" db="EMBL/GenBank/DDBJ databases">
        <title>Candidatus Galacturonibacter soehngenii shows hetero-acetogenic catabolism of galacturonic acid but lacks a canonical carbon monoxide dehydrogenase/acetyl-CoA synthase complex.</title>
        <authorList>
            <person name="Diender M."/>
            <person name="Stouten G.R."/>
            <person name="Petersen J.F."/>
            <person name="Nielsen P.H."/>
            <person name="Dueholm M.S."/>
            <person name="Pronk J.T."/>
            <person name="Van Loosdrecht M.C.M."/>
        </authorList>
    </citation>
    <scope>NUCLEOTIDE SEQUENCE [LARGE SCALE GENOMIC DNA]</scope>
    <source>
        <strain evidence="8">GalUA</strain>
    </source>
</reference>
<keyword evidence="6" id="KW-1133">Transmembrane helix</keyword>
<dbReference type="RefSeq" id="WP_151147715.1">
    <property type="nucleotide sequence ID" value="NZ_WAGX01000007.1"/>
</dbReference>
<keyword evidence="3" id="KW-0378">Hydrolase</keyword>
<keyword evidence="4" id="KW-0175">Coiled coil</keyword>
<dbReference type="Gene3D" id="2.30.42.10">
    <property type="match status" value="1"/>
</dbReference>
<evidence type="ECO:0000256" key="2">
    <source>
        <dbReference type="ARBA" id="ARBA00022670"/>
    </source>
</evidence>
<feature type="compositionally biased region" description="Basic and acidic residues" evidence="5">
    <location>
        <begin position="67"/>
        <end position="83"/>
    </location>
</feature>
<dbReference type="Pfam" id="PF13365">
    <property type="entry name" value="Trypsin_2"/>
    <property type="match status" value="1"/>
</dbReference>
<name>A0A7V7UAM6_9FIRM</name>
<evidence type="ECO:0000256" key="5">
    <source>
        <dbReference type="SAM" id="MobiDB-lite"/>
    </source>
</evidence>
<sequence length="436" mass="47404">MSGLSNNEEEFSFIKEKIKDKPLNKKRLALYAALCVMMAIIFGMLASVTFVLTRPYFEDRFAKDKEPDKVSIPKDETSFHETESAMAQTPSDTQIQEQPQTVENPVVIQEIELELEDVERLYKKLNDVAKEADKYVVTVTGVTSDVDWFNDTLENKGQAAGIIVANNGQELLMITKLDVVENVEQIRVTFCDGCTLEATAGKYDSNSKLAVVSVPLNQVEESTMNAISIASLGNSYASHNGDAVIALGSPLGYSNSVTYGMLTSTSKSVTTVDANYRILTTDAVGSLNASGVIINLDGEVIGIIAPEYNQDNSMGVITALAISDLKAGIEKLSSHKDVVNFGIKGSDVTLDIAEQQNLPVGVYVIETVMDSPAMDAGIQNGDVITKLGDTEIKTVRDLQNELNKCQPNQVISVVAKRQGMDEYKDINFVVTLGIMN</sequence>
<dbReference type="PANTHER" id="PTHR22939:SF129">
    <property type="entry name" value="SERINE PROTEASE HTRA2, MITOCHONDRIAL"/>
    <property type="match status" value="1"/>
</dbReference>
<dbReference type="PRINTS" id="PR00834">
    <property type="entry name" value="PROTEASES2C"/>
</dbReference>
<dbReference type="EMBL" id="WAGX01000007">
    <property type="protein sequence ID" value="KAB1435936.1"/>
    <property type="molecule type" value="Genomic_DNA"/>
</dbReference>
<dbReference type="SUPFAM" id="SSF50156">
    <property type="entry name" value="PDZ domain-like"/>
    <property type="match status" value="1"/>
</dbReference>
<dbReference type="InterPro" id="IPR036034">
    <property type="entry name" value="PDZ_sf"/>
</dbReference>
<evidence type="ECO:0000313" key="9">
    <source>
        <dbReference type="Proteomes" id="UP000461768"/>
    </source>
</evidence>
<dbReference type="InterPro" id="IPR001478">
    <property type="entry name" value="PDZ"/>
</dbReference>
<comment type="similarity">
    <text evidence="1">Belongs to the peptidase S1C family.</text>
</comment>
<dbReference type="SMART" id="SM00228">
    <property type="entry name" value="PDZ"/>
    <property type="match status" value="1"/>
</dbReference>
<evidence type="ECO:0000313" key="8">
    <source>
        <dbReference type="EMBL" id="KAB1435936.1"/>
    </source>
</evidence>
<dbReference type="GO" id="GO:0006508">
    <property type="term" value="P:proteolysis"/>
    <property type="evidence" value="ECO:0007669"/>
    <property type="project" value="UniProtKB-KW"/>
</dbReference>
<keyword evidence="9" id="KW-1185">Reference proteome</keyword>
<dbReference type="Proteomes" id="UP000461768">
    <property type="component" value="Unassembled WGS sequence"/>
</dbReference>